<comment type="caution">
    <text evidence="9">The sequence shown here is derived from an EMBL/GenBank/DDBJ whole genome shotgun (WGS) entry which is preliminary data.</text>
</comment>
<reference evidence="9" key="2">
    <citation type="submission" date="2023-01" db="EMBL/GenBank/DDBJ databases">
        <authorList>
            <person name="Sun Q."/>
            <person name="Evtushenko L."/>
        </authorList>
    </citation>
    <scope>NUCLEOTIDE SEQUENCE</scope>
    <source>
        <strain evidence="9">VKM B-1513</strain>
    </source>
</reference>
<dbReference type="SUPFAM" id="SSF53448">
    <property type="entry name" value="Nucleotide-diphospho-sugar transferases"/>
    <property type="match status" value="1"/>
</dbReference>
<reference evidence="9" key="1">
    <citation type="journal article" date="2014" name="Int. J. Syst. Evol. Microbiol.">
        <title>Complete genome sequence of Corynebacterium casei LMG S-19264T (=DSM 44701T), isolated from a smear-ripened cheese.</title>
        <authorList>
            <consortium name="US DOE Joint Genome Institute (JGI-PGF)"/>
            <person name="Walter F."/>
            <person name="Albersmeier A."/>
            <person name="Kalinowski J."/>
            <person name="Ruckert C."/>
        </authorList>
    </citation>
    <scope>NUCLEOTIDE SEQUENCE</scope>
    <source>
        <strain evidence="9">VKM B-1513</strain>
    </source>
</reference>
<dbReference type="GO" id="GO:0005886">
    <property type="term" value="C:plasma membrane"/>
    <property type="evidence" value="ECO:0007669"/>
    <property type="project" value="TreeGrafter"/>
</dbReference>
<sequence length="258" mass="28574">MSDPTSIDFRRPERSGEGPRACVVIAVLDEAENVAAVCEETLREMERAGEFEIVFVDDGSSDATPEILQDIAAKDPRVRVIRHDRRCGKSQAVRSGVLAARAPWIATMDGDGQNDPADLPDMLEKAWAAEGEAPLVAGTRVRRNDPVSRLVATRIANGFRAAVLGDHCPDTGCGVKVFPREAFLMLPCFEGMHRFLPALFQRYGHPLINHPVRHRARHAGQSKYTNIGRAFVGIFDTMGVIWLVRRTKAPGRIEERRP</sequence>
<name>A0A9W6MPU3_9PROT</name>
<evidence type="ECO:0000256" key="6">
    <source>
        <dbReference type="ARBA" id="ARBA00022989"/>
    </source>
</evidence>
<dbReference type="EMBL" id="BSFE01000012">
    <property type="protein sequence ID" value="GLK53578.1"/>
    <property type="molecule type" value="Genomic_DNA"/>
</dbReference>
<dbReference type="PANTHER" id="PTHR48090">
    <property type="entry name" value="UNDECAPRENYL-PHOSPHATE 4-DEOXY-4-FORMAMIDO-L-ARABINOSE TRANSFERASE-RELATED"/>
    <property type="match status" value="1"/>
</dbReference>
<dbReference type="CDD" id="cd04179">
    <property type="entry name" value="DPM_DPG-synthase_like"/>
    <property type="match status" value="1"/>
</dbReference>
<dbReference type="GO" id="GO:0009103">
    <property type="term" value="P:lipopolysaccharide biosynthetic process"/>
    <property type="evidence" value="ECO:0007669"/>
    <property type="project" value="UniProtKB-KW"/>
</dbReference>
<evidence type="ECO:0000256" key="2">
    <source>
        <dbReference type="ARBA" id="ARBA00022676"/>
    </source>
</evidence>
<keyword evidence="7" id="KW-0472">Membrane</keyword>
<dbReference type="InterPro" id="IPR001173">
    <property type="entry name" value="Glyco_trans_2-like"/>
</dbReference>
<feature type="domain" description="Glycosyltransferase 2-like" evidence="8">
    <location>
        <begin position="22"/>
        <end position="183"/>
    </location>
</feature>
<dbReference type="InterPro" id="IPR029044">
    <property type="entry name" value="Nucleotide-diphossugar_trans"/>
</dbReference>
<protein>
    <submittedName>
        <fullName evidence="9">Dolichol-phosphate mannosyltransferase</fullName>
    </submittedName>
</protein>
<keyword evidence="6" id="KW-1133">Transmembrane helix</keyword>
<evidence type="ECO:0000313" key="9">
    <source>
        <dbReference type="EMBL" id="GLK53578.1"/>
    </source>
</evidence>
<evidence type="ECO:0000256" key="1">
    <source>
        <dbReference type="ARBA" id="ARBA00022475"/>
    </source>
</evidence>
<evidence type="ECO:0000256" key="5">
    <source>
        <dbReference type="ARBA" id="ARBA00022985"/>
    </source>
</evidence>
<proteinExistence type="predicted"/>
<dbReference type="Pfam" id="PF00535">
    <property type="entry name" value="Glycos_transf_2"/>
    <property type="match status" value="1"/>
</dbReference>
<evidence type="ECO:0000256" key="3">
    <source>
        <dbReference type="ARBA" id="ARBA00022679"/>
    </source>
</evidence>
<keyword evidence="2 9" id="KW-0328">Glycosyltransferase</keyword>
<dbReference type="PANTHER" id="PTHR48090:SF3">
    <property type="entry name" value="UNDECAPRENYL-PHOSPHATE 4-DEOXY-4-FORMAMIDO-L-ARABINOSE TRANSFERASE"/>
    <property type="match status" value="1"/>
</dbReference>
<dbReference type="GO" id="GO:0099621">
    <property type="term" value="F:undecaprenyl-phosphate 4-deoxy-4-formamido-L-arabinose transferase activity"/>
    <property type="evidence" value="ECO:0007669"/>
    <property type="project" value="TreeGrafter"/>
</dbReference>
<dbReference type="InterPro" id="IPR050256">
    <property type="entry name" value="Glycosyltransferase_2"/>
</dbReference>
<keyword evidence="1" id="KW-1003">Cell membrane</keyword>
<keyword evidence="3" id="KW-0808">Transferase</keyword>
<dbReference type="Gene3D" id="3.90.550.10">
    <property type="entry name" value="Spore Coat Polysaccharide Biosynthesis Protein SpsA, Chain A"/>
    <property type="match status" value="1"/>
</dbReference>
<evidence type="ECO:0000256" key="7">
    <source>
        <dbReference type="ARBA" id="ARBA00023136"/>
    </source>
</evidence>
<gene>
    <name evidence="9" type="primary">dpm1</name>
    <name evidence="9" type="ORF">GCM10017621_30860</name>
</gene>
<organism evidence="9 10">
    <name type="scientific">Maricaulis virginensis</name>
    <dbReference type="NCBI Taxonomy" id="144022"/>
    <lineage>
        <taxon>Bacteria</taxon>
        <taxon>Pseudomonadati</taxon>
        <taxon>Pseudomonadota</taxon>
        <taxon>Alphaproteobacteria</taxon>
        <taxon>Maricaulales</taxon>
        <taxon>Maricaulaceae</taxon>
        <taxon>Maricaulis</taxon>
    </lineage>
</organism>
<dbReference type="Proteomes" id="UP001143486">
    <property type="component" value="Unassembled WGS sequence"/>
</dbReference>
<dbReference type="RefSeq" id="WP_271187922.1">
    <property type="nucleotide sequence ID" value="NZ_BSFE01000012.1"/>
</dbReference>
<evidence type="ECO:0000313" key="10">
    <source>
        <dbReference type="Proteomes" id="UP001143486"/>
    </source>
</evidence>
<accession>A0A9W6MPU3</accession>
<keyword evidence="5" id="KW-0448">Lipopolysaccharide biosynthesis</keyword>
<keyword evidence="10" id="KW-1185">Reference proteome</keyword>
<evidence type="ECO:0000256" key="4">
    <source>
        <dbReference type="ARBA" id="ARBA00022692"/>
    </source>
</evidence>
<dbReference type="AlphaFoldDB" id="A0A9W6MPU3"/>
<evidence type="ECO:0000259" key="8">
    <source>
        <dbReference type="Pfam" id="PF00535"/>
    </source>
</evidence>
<dbReference type="FunFam" id="3.90.550.10:FF:000170">
    <property type="entry name" value="Dolichol-phosphate mannosyltransferase"/>
    <property type="match status" value="1"/>
</dbReference>
<keyword evidence="4" id="KW-0812">Transmembrane</keyword>